<dbReference type="AlphaFoldDB" id="A0A137P8K6"/>
<evidence type="ECO:0000313" key="3">
    <source>
        <dbReference type="EMBL" id="KXN71261.1"/>
    </source>
</evidence>
<dbReference type="Pfam" id="PF00106">
    <property type="entry name" value="adh_short"/>
    <property type="match status" value="1"/>
</dbReference>
<dbReference type="STRING" id="796925.A0A137P8K6"/>
<comment type="similarity">
    <text evidence="2">Belongs to the short-chain dehydrogenases/reductases (SDR) family.</text>
</comment>
<dbReference type="GO" id="GO:0016491">
    <property type="term" value="F:oxidoreductase activity"/>
    <property type="evidence" value="ECO:0007669"/>
    <property type="project" value="UniProtKB-KW"/>
</dbReference>
<proteinExistence type="inferred from homology"/>
<dbReference type="PANTHER" id="PTHR43157:SF31">
    <property type="entry name" value="PHOSPHATIDYLINOSITOL-GLYCAN BIOSYNTHESIS CLASS F PROTEIN"/>
    <property type="match status" value="1"/>
</dbReference>
<dbReference type="Proteomes" id="UP000070444">
    <property type="component" value="Unassembled WGS sequence"/>
</dbReference>
<evidence type="ECO:0000313" key="4">
    <source>
        <dbReference type="Proteomes" id="UP000070444"/>
    </source>
</evidence>
<dbReference type="Gene3D" id="3.40.50.720">
    <property type="entry name" value="NAD(P)-binding Rossmann-like Domain"/>
    <property type="match status" value="1"/>
</dbReference>
<dbReference type="EMBL" id="KQ964479">
    <property type="protein sequence ID" value="KXN71261.1"/>
    <property type="molecule type" value="Genomic_DNA"/>
</dbReference>
<reference evidence="3 4" key="1">
    <citation type="journal article" date="2015" name="Genome Biol. Evol.">
        <title>Phylogenomic analyses indicate that early fungi evolved digesting cell walls of algal ancestors of land plants.</title>
        <authorList>
            <person name="Chang Y."/>
            <person name="Wang S."/>
            <person name="Sekimoto S."/>
            <person name="Aerts A.L."/>
            <person name="Choi C."/>
            <person name="Clum A."/>
            <person name="LaButti K.M."/>
            <person name="Lindquist E.A."/>
            <person name="Yee Ngan C."/>
            <person name="Ohm R.A."/>
            <person name="Salamov A.A."/>
            <person name="Grigoriev I.V."/>
            <person name="Spatafora J.W."/>
            <person name="Berbee M.L."/>
        </authorList>
    </citation>
    <scope>NUCLEOTIDE SEQUENCE [LARGE SCALE GENOMIC DNA]</scope>
    <source>
        <strain evidence="3 4">NRRL 28638</strain>
    </source>
</reference>
<protein>
    <submittedName>
        <fullName evidence="3">NAD(P)-binding protein</fullName>
    </submittedName>
</protein>
<dbReference type="InterPro" id="IPR002347">
    <property type="entry name" value="SDR_fam"/>
</dbReference>
<sequence length="350" mass="39113">MCNSLPIPEPRVVNNQILQKSIKKITAMKLNLHLSMSLIVAAQTTITLTNKAAGVYRNPEDYLFRYPILIRLCLIDYSKSLNQGQKVAIVTGANSGIGSNNWIACRNEQKAQEAIEKIKLNKNDKGELKFIQFNADSLRSVGEFASEFGKLNKKLDLLINNAGIMMVPYSLTKDGVESQIGTNFLSHYFLTDQLMSYLCNNAKIINLSSLASFFVNEFSLEQLTDEEVYSPVENYCQSKLAMTMFTYYLNSRLQDNDITVYSVNPGMVKTNLYTSNTLTKATNLAAGAFTTLRCALLPPPENHGAETLYYSDELPFYPPTSAIDESHVKELIGWAKDIITARGFSLKSDL</sequence>
<evidence type="ECO:0000256" key="2">
    <source>
        <dbReference type="RuleBase" id="RU000363"/>
    </source>
</evidence>
<dbReference type="PANTHER" id="PTHR43157">
    <property type="entry name" value="PHOSPHATIDYLINOSITOL-GLYCAN BIOSYNTHESIS CLASS F PROTEIN-RELATED"/>
    <property type="match status" value="1"/>
</dbReference>
<dbReference type="OrthoDB" id="191139at2759"/>
<gene>
    <name evidence="3" type="ORF">CONCODRAFT_69993</name>
</gene>
<dbReference type="SUPFAM" id="SSF51735">
    <property type="entry name" value="NAD(P)-binding Rossmann-fold domains"/>
    <property type="match status" value="1"/>
</dbReference>
<keyword evidence="1" id="KW-0560">Oxidoreductase</keyword>
<organism evidence="3 4">
    <name type="scientific">Conidiobolus coronatus (strain ATCC 28846 / CBS 209.66 / NRRL 28638)</name>
    <name type="common">Delacroixia coronata</name>
    <dbReference type="NCBI Taxonomy" id="796925"/>
    <lineage>
        <taxon>Eukaryota</taxon>
        <taxon>Fungi</taxon>
        <taxon>Fungi incertae sedis</taxon>
        <taxon>Zoopagomycota</taxon>
        <taxon>Entomophthoromycotina</taxon>
        <taxon>Entomophthoromycetes</taxon>
        <taxon>Entomophthorales</taxon>
        <taxon>Ancylistaceae</taxon>
        <taxon>Conidiobolus</taxon>
    </lineage>
</organism>
<accession>A0A137P8K6</accession>
<evidence type="ECO:0000256" key="1">
    <source>
        <dbReference type="ARBA" id="ARBA00023002"/>
    </source>
</evidence>
<keyword evidence="4" id="KW-1185">Reference proteome</keyword>
<name>A0A137P8K6_CONC2</name>
<dbReference type="PRINTS" id="PR00081">
    <property type="entry name" value="GDHRDH"/>
</dbReference>
<dbReference type="InterPro" id="IPR036291">
    <property type="entry name" value="NAD(P)-bd_dom_sf"/>
</dbReference>
<dbReference type="PRINTS" id="PR00080">
    <property type="entry name" value="SDRFAMILY"/>
</dbReference>